<protein>
    <recommendedName>
        <fullName evidence="7">Histidine acid phosphatase</fullName>
    </recommendedName>
</protein>
<dbReference type="EMBL" id="JRHA01000006">
    <property type="protein sequence ID" value="PQK15810.1"/>
    <property type="molecule type" value="Genomic_DNA"/>
</dbReference>
<evidence type="ECO:0000313" key="6">
    <source>
        <dbReference type="Proteomes" id="UP000237441"/>
    </source>
</evidence>
<dbReference type="PANTHER" id="PTHR11567">
    <property type="entry name" value="ACID PHOSPHATASE-RELATED"/>
    <property type="match status" value="1"/>
</dbReference>
<evidence type="ECO:0000256" key="2">
    <source>
        <dbReference type="SAM" id="MobiDB-lite"/>
    </source>
</evidence>
<accession>A0A2S7YHZ8</accession>
<keyword evidence="4" id="KW-0732">Signal</keyword>
<keyword evidence="3" id="KW-0472">Membrane</keyword>
<evidence type="ECO:0000256" key="1">
    <source>
        <dbReference type="ARBA" id="ARBA00005375"/>
    </source>
</evidence>
<name>A0A2S7YHZ8_BEABA</name>
<feature type="transmembrane region" description="Helical" evidence="3">
    <location>
        <begin position="479"/>
        <end position="503"/>
    </location>
</feature>
<feature type="compositionally biased region" description="Basic and acidic residues" evidence="2">
    <location>
        <begin position="514"/>
        <end position="527"/>
    </location>
</feature>
<keyword evidence="3" id="KW-0812">Transmembrane</keyword>
<dbReference type="Pfam" id="PF00328">
    <property type="entry name" value="His_Phos_2"/>
    <property type="match status" value="1"/>
</dbReference>
<dbReference type="InterPro" id="IPR050645">
    <property type="entry name" value="Histidine_acid_phosphatase"/>
</dbReference>
<dbReference type="PANTHER" id="PTHR11567:SF127">
    <property type="entry name" value="HISTIDINE ACID PHOSPHATASE"/>
    <property type="match status" value="1"/>
</dbReference>
<reference evidence="5 6" key="1">
    <citation type="submission" date="2016-07" db="EMBL/GenBank/DDBJ databases">
        <title>Comparative genomics of the entomopathogenic fungus Beauveria bassiana.</title>
        <authorList>
            <person name="Valero Jimenez C.A."/>
            <person name="Zwaan B.J."/>
            <person name="Van Kan J.A."/>
            <person name="Takken W."/>
            <person name="Debets A.J."/>
            <person name="Schoustra S.E."/>
            <person name="Koenraadt C.J."/>
        </authorList>
    </citation>
    <scope>NUCLEOTIDE SEQUENCE [LARGE SCALE GENOMIC DNA]</scope>
    <source>
        <strain evidence="5 6">ARSEF 8028</strain>
    </source>
</reference>
<evidence type="ECO:0000256" key="4">
    <source>
        <dbReference type="SAM" id="SignalP"/>
    </source>
</evidence>
<comment type="caution">
    <text evidence="5">The sequence shown here is derived from an EMBL/GenBank/DDBJ whole genome shotgun (WGS) entry which is preliminary data.</text>
</comment>
<gene>
    <name evidence="5" type="ORF">BB8028_0006g01320</name>
</gene>
<dbReference type="OrthoDB" id="258392at2759"/>
<proteinExistence type="inferred from homology"/>
<keyword evidence="3" id="KW-1133">Transmembrane helix</keyword>
<comment type="similarity">
    <text evidence="1">Belongs to the histidine acid phosphatase family.</text>
</comment>
<dbReference type="SUPFAM" id="SSF53254">
    <property type="entry name" value="Phosphoglycerate mutase-like"/>
    <property type="match status" value="1"/>
</dbReference>
<feature type="signal peptide" evidence="4">
    <location>
        <begin position="1"/>
        <end position="23"/>
    </location>
</feature>
<evidence type="ECO:0000313" key="5">
    <source>
        <dbReference type="EMBL" id="PQK15810.1"/>
    </source>
</evidence>
<dbReference type="InterPro" id="IPR029033">
    <property type="entry name" value="His_PPase_superfam"/>
</dbReference>
<dbReference type="InterPro" id="IPR000560">
    <property type="entry name" value="His_Pase_clade-2"/>
</dbReference>
<dbReference type="Gene3D" id="3.40.50.1240">
    <property type="entry name" value="Phosphoglycerate mutase-like"/>
    <property type="match status" value="1"/>
</dbReference>
<evidence type="ECO:0000256" key="3">
    <source>
        <dbReference type="SAM" id="Phobius"/>
    </source>
</evidence>
<organism evidence="5 6">
    <name type="scientific">Beauveria bassiana</name>
    <name type="common">White muscardine disease fungus</name>
    <name type="synonym">Tritirachium shiotae</name>
    <dbReference type="NCBI Taxonomy" id="176275"/>
    <lineage>
        <taxon>Eukaryota</taxon>
        <taxon>Fungi</taxon>
        <taxon>Dikarya</taxon>
        <taxon>Ascomycota</taxon>
        <taxon>Pezizomycotina</taxon>
        <taxon>Sordariomycetes</taxon>
        <taxon>Hypocreomycetidae</taxon>
        <taxon>Hypocreales</taxon>
        <taxon>Cordycipitaceae</taxon>
        <taxon>Beauveria</taxon>
    </lineage>
</organism>
<evidence type="ECO:0008006" key="7">
    <source>
        <dbReference type="Google" id="ProtNLM"/>
    </source>
</evidence>
<dbReference type="AlphaFoldDB" id="A0A2S7YHZ8"/>
<dbReference type="Proteomes" id="UP000237441">
    <property type="component" value="Unassembled WGS sequence"/>
</dbReference>
<dbReference type="GO" id="GO:0016791">
    <property type="term" value="F:phosphatase activity"/>
    <property type="evidence" value="ECO:0007669"/>
    <property type="project" value="TreeGrafter"/>
</dbReference>
<feature type="chain" id="PRO_5015634847" description="Histidine acid phosphatase" evidence="4">
    <location>
        <begin position="24"/>
        <end position="584"/>
    </location>
</feature>
<sequence>MTPPLAAALLPLLLLALAGRSRAQEDGSANQITSTSSKVWAAVAFINHGETTPFLRSASPVLTPSGAQQLYRQGTAFRGRYLAPSTVKNASSSSSSSSSSSEAATIQGLSQNAIDNAQLKILAQTDEWVVGGAVAFMQALYPPNSNAFSKAAGGQTSADNGGNSNATSYPLDGYQYPQIETLASTDANSVGIQGHVGCPTWQHASTANLTTNPTLKDAAQKSADFYTKLFSSGPLQGAVAADDANLFNAYDIYNLVRYENMHNATVASNLANADETLARLAADAFAMERAKSDPGSSTANDTASVALTIAGRTLAHLVADQLVLDANRTASRVQRLTLLFGSFQPLMALFSVAGLLTRDNVLSTAIGNVTAPGAAIVFELIGQNAKGAAGFPKPEDLSVRFVFRPTADESDAFQVFSLFGSGNGGRSIPYLAFREKMALIGREAADWCRICKPSGSASAWCQEGTAGGADNGRARMSPAVAGVIGAVIMGALVALAVLALCGLGGFRLRRRSRDGAGARGAEKRGGDPDVTYGSGGEAQERIGSWEMKGQPKSESRVQQQRRSLDEGAGSDVENATPVKTREVF</sequence>
<feature type="region of interest" description="Disordered" evidence="2">
    <location>
        <begin position="514"/>
        <end position="584"/>
    </location>
</feature>